<reference evidence="7 8" key="1">
    <citation type="submission" date="2016-11" db="EMBL/GenBank/DDBJ databases">
        <authorList>
            <person name="Jaros S."/>
            <person name="Januszkiewicz K."/>
            <person name="Wedrychowicz H."/>
        </authorList>
    </citation>
    <scope>NUCLEOTIDE SEQUENCE [LARGE SCALE GENOMIC DNA]</scope>
    <source>
        <strain evidence="7 8">DSM 19980</strain>
    </source>
</reference>
<feature type="domain" description="Tyr recombinase" evidence="6">
    <location>
        <begin position="195"/>
        <end position="411"/>
    </location>
</feature>
<evidence type="ECO:0000259" key="6">
    <source>
        <dbReference type="PROSITE" id="PS51898"/>
    </source>
</evidence>
<evidence type="ECO:0000256" key="3">
    <source>
        <dbReference type="ARBA" id="ARBA00023125"/>
    </source>
</evidence>
<keyword evidence="3" id="KW-0238">DNA-binding</keyword>
<organism evidence="7 8">
    <name type="scientific">Modicisalibacter ilicicola DSM 19980</name>
    <dbReference type="NCBI Taxonomy" id="1121942"/>
    <lineage>
        <taxon>Bacteria</taxon>
        <taxon>Pseudomonadati</taxon>
        <taxon>Pseudomonadota</taxon>
        <taxon>Gammaproteobacteria</taxon>
        <taxon>Oceanospirillales</taxon>
        <taxon>Halomonadaceae</taxon>
        <taxon>Modicisalibacter</taxon>
    </lineage>
</organism>
<dbReference type="STRING" id="1121942.SAMN02745148_03058"/>
<evidence type="ECO:0000256" key="5">
    <source>
        <dbReference type="SAM" id="MobiDB-lite"/>
    </source>
</evidence>
<dbReference type="OrthoDB" id="9803188at2"/>
<dbReference type="Pfam" id="PF00589">
    <property type="entry name" value="Phage_integrase"/>
    <property type="match status" value="1"/>
</dbReference>
<dbReference type="GO" id="GO:0015074">
    <property type="term" value="P:DNA integration"/>
    <property type="evidence" value="ECO:0007669"/>
    <property type="project" value="UniProtKB-KW"/>
</dbReference>
<dbReference type="AlphaFoldDB" id="A0A1M5CXA2"/>
<dbReference type="InterPro" id="IPR013762">
    <property type="entry name" value="Integrase-like_cat_sf"/>
</dbReference>
<dbReference type="Proteomes" id="UP000184346">
    <property type="component" value="Unassembled WGS sequence"/>
</dbReference>
<proteinExistence type="inferred from homology"/>
<dbReference type="GO" id="GO:0006310">
    <property type="term" value="P:DNA recombination"/>
    <property type="evidence" value="ECO:0007669"/>
    <property type="project" value="UniProtKB-KW"/>
</dbReference>
<evidence type="ECO:0000313" key="8">
    <source>
        <dbReference type="Proteomes" id="UP000184346"/>
    </source>
</evidence>
<dbReference type="EMBL" id="FQUJ01000015">
    <property type="protein sequence ID" value="SHF59301.1"/>
    <property type="molecule type" value="Genomic_DNA"/>
</dbReference>
<dbReference type="RefSeq" id="WP_072824425.1">
    <property type="nucleotide sequence ID" value="NZ_FQUJ01000015.1"/>
</dbReference>
<gene>
    <name evidence="7" type="ORF">SAMN02745148_03058</name>
</gene>
<comment type="similarity">
    <text evidence="1">Belongs to the 'phage' integrase family.</text>
</comment>
<evidence type="ECO:0000256" key="1">
    <source>
        <dbReference type="ARBA" id="ARBA00008857"/>
    </source>
</evidence>
<evidence type="ECO:0000256" key="2">
    <source>
        <dbReference type="ARBA" id="ARBA00022908"/>
    </source>
</evidence>
<dbReference type="PROSITE" id="PS51898">
    <property type="entry name" value="TYR_RECOMBINASE"/>
    <property type="match status" value="1"/>
</dbReference>
<keyword evidence="4" id="KW-0233">DNA recombination</keyword>
<dbReference type="InterPro" id="IPR002104">
    <property type="entry name" value="Integrase_catalytic"/>
</dbReference>
<dbReference type="CDD" id="cd00397">
    <property type="entry name" value="DNA_BRE_C"/>
    <property type="match status" value="1"/>
</dbReference>
<evidence type="ECO:0000313" key="7">
    <source>
        <dbReference type="EMBL" id="SHF59301.1"/>
    </source>
</evidence>
<dbReference type="Gene3D" id="1.10.443.10">
    <property type="entry name" value="Intergrase catalytic core"/>
    <property type="match status" value="1"/>
</dbReference>
<dbReference type="SUPFAM" id="SSF56349">
    <property type="entry name" value="DNA breaking-rejoining enzymes"/>
    <property type="match status" value="1"/>
</dbReference>
<dbReference type="PANTHER" id="PTHR30349">
    <property type="entry name" value="PHAGE INTEGRASE-RELATED"/>
    <property type="match status" value="1"/>
</dbReference>
<name>A0A1M5CXA2_9GAMM</name>
<keyword evidence="8" id="KW-1185">Reference proteome</keyword>
<feature type="region of interest" description="Disordered" evidence="5">
    <location>
        <begin position="418"/>
        <end position="451"/>
    </location>
</feature>
<accession>A0A1M5CXA2</accession>
<evidence type="ECO:0000256" key="4">
    <source>
        <dbReference type="ARBA" id="ARBA00023172"/>
    </source>
</evidence>
<dbReference type="PANTHER" id="PTHR30349:SF41">
    <property type="entry name" value="INTEGRASE_RECOMBINASE PROTEIN MJ0367-RELATED"/>
    <property type="match status" value="1"/>
</dbReference>
<dbReference type="InterPro" id="IPR050090">
    <property type="entry name" value="Tyrosine_recombinase_XerCD"/>
</dbReference>
<dbReference type="InterPro" id="IPR011010">
    <property type="entry name" value="DNA_brk_join_enz"/>
</dbReference>
<dbReference type="GO" id="GO:0003677">
    <property type="term" value="F:DNA binding"/>
    <property type="evidence" value="ECO:0007669"/>
    <property type="project" value="UniProtKB-KW"/>
</dbReference>
<keyword evidence="2" id="KW-0229">DNA integration</keyword>
<sequence>MPVYRVLRAEGAFPFHVVDRDGLPHPELTLYACLSVRHHASLTARAYTREVVSFASWATDHPVVIRQGWQLLGPPAQVRALLAFFLASEMKCIVALGRDRGGFETRRIEPTWQTGRRLERLLAALRSFYTVLHEHGRYRHGNPMDADGARRYIEEERRRQLQAFVDAHGRMPMPADSGVDGVREMRLSASYFRLKGNQWLPEILDEPALMNRVMSAGEQWGWTLRETGLVRILFDTGCRVHEACQLSVADWVQSGFMREMLSISKGSHGRRVKRLFITDRTVKVLRRYVDEQRARLDPRGCGLTELAELPVETLHHLPLFLTRHGTSLSPDHFRRNYWTPALDAAGLQLRCHQVRHWFVTQALNDIHQRARSAEELQSLRGALRELMAWKSDMLPIYDQAIRRHDLPDLAHRIHARIEREHRHDRARRSQPTPHPESLTESQRMLDEMLKP</sequence>
<protein>
    <submittedName>
        <fullName evidence="7">Phage integrase family protein</fullName>
    </submittedName>
</protein>